<proteinExistence type="inferred from homology"/>
<dbReference type="Gene3D" id="4.10.110.10">
    <property type="entry name" value="Spasmolytic Protein, domain 1"/>
    <property type="match status" value="2"/>
</dbReference>
<comment type="subcellular location">
    <subcellularLocation>
        <location evidence="1">Endomembrane system</location>
    </subcellularLocation>
</comment>
<keyword evidence="6" id="KW-0325">Glycoprotein</keyword>
<comment type="caution">
    <text evidence="12">The sequence shown here is derived from an EMBL/GenBank/DDBJ whole genome shotgun (WGS) entry which is preliminary data.</text>
</comment>
<evidence type="ECO:0000256" key="1">
    <source>
        <dbReference type="ARBA" id="ARBA00004308"/>
    </source>
</evidence>
<dbReference type="InterPro" id="IPR011013">
    <property type="entry name" value="Gal_mutarotase_sf_dom"/>
</dbReference>
<dbReference type="Proteomes" id="UP000233469">
    <property type="component" value="Unassembled WGS sequence"/>
</dbReference>
<evidence type="ECO:0000256" key="9">
    <source>
        <dbReference type="PROSITE-ProRule" id="PRU00779"/>
    </source>
</evidence>
<dbReference type="Gene3D" id="3.20.20.80">
    <property type="entry name" value="Glycosidases"/>
    <property type="match status" value="1"/>
</dbReference>
<dbReference type="InterPro" id="IPR000519">
    <property type="entry name" value="P_trefoil_dom"/>
</dbReference>
<dbReference type="AlphaFoldDB" id="A0A2N1MVP5"/>
<accession>A0A2N1MVP5</accession>
<feature type="domain" description="P-type" evidence="11">
    <location>
        <begin position="93"/>
        <end position="138"/>
    </location>
</feature>
<dbReference type="CDD" id="cd06602">
    <property type="entry name" value="GH31_MGAM_SI_GAA"/>
    <property type="match status" value="1"/>
</dbReference>
<dbReference type="PANTHER" id="PTHR22762:SF133">
    <property type="entry name" value="P-TYPE DOMAIN-CONTAINING PROTEIN"/>
    <property type="match status" value="1"/>
</dbReference>
<dbReference type="PROSITE" id="PS00025">
    <property type="entry name" value="P_TREFOIL_1"/>
    <property type="match status" value="1"/>
</dbReference>
<dbReference type="GO" id="GO:0004553">
    <property type="term" value="F:hydrolase activity, hydrolyzing O-glycosyl compounds"/>
    <property type="evidence" value="ECO:0007669"/>
    <property type="project" value="InterPro"/>
</dbReference>
<dbReference type="Pfam" id="PF01055">
    <property type="entry name" value="Glyco_hydro_31_2nd"/>
    <property type="match status" value="1"/>
</dbReference>
<evidence type="ECO:0000256" key="6">
    <source>
        <dbReference type="ARBA" id="ARBA00023180"/>
    </source>
</evidence>
<dbReference type="CDD" id="cd14752">
    <property type="entry name" value="GH31_N"/>
    <property type="match status" value="1"/>
</dbReference>
<keyword evidence="5 9" id="KW-1015">Disulfide bond</keyword>
<comment type="similarity">
    <text evidence="2 10">Belongs to the glycosyl hydrolase 31 family.</text>
</comment>
<dbReference type="EMBL" id="LLXL01001212">
    <property type="protein sequence ID" value="PKK65697.1"/>
    <property type="molecule type" value="Genomic_DNA"/>
</dbReference>
<evidence type="ECO:0000256" key="4">
    <source>
        <dbReference type="ARBA" id="ARBA00023136"/>
    </source>
</evidence>
<dbReference type="InterPro" id="IPR030458">
    <property type="entry name" value="Glyco_hydro_31_AS"/>
</dbReference>
<dbReference type="SUPFAM" id="SSF74650">
    <property type="entry name" value="Galactose mutarotase-like"/>
    <property type="match status" value="1"/>
</dbReference>
<evidence type="ECO:0000256" key="10">
    <source>
        <dbReference type="RuleBase" id="RU361185"/>
    </source>
</evidence>
<dbReference type="InterPro" id="IPR013780">
    <property type="entry name" value="Glyco_hydro_b"/>
</dbReference>
<dbReference type="SUPFAM" id="SSF51445">
    <property type="entry name" value="(Trans)glycosidases"/>
    <property type="match status" value="1"/>
</dbReference>
<dbReference type="InterPro" id="IPR025887">
    <property type="entry name" value="Glyco_hydro_31_N_dom"/>
</dbReference>
<dbReference type="InterPro" id="IPR017957">
    <property type="entry name" value="P_trefoil_CS"/>
</dbReference>
<evidence type="ECO:0000256" key="3">
    <source>
        <dbReference type="ARBA" id="ARBA00022801"/>
    </source>
</evidence>
<evidence type="ECO:0000256" key="7">
    <source>
        <dbReference type="ARBA" id="ARBA00023295"/>
    </source>
</evidence>
<evidence type="ECO:0000256" key="5">
    <source>
        <dbReference type="ARBA" id="ARBA00023157"/>
    </source>
</evidence>
<dbReference type="InterPro" id="IPR048395">
    <property type="entry name" value="Glyco_hydro_31_C"/>
</dbReference>
<dbReference type="PANTHER" id="PTHR22762">
    <property type="entry name" value="ALPHA-GLUCOSIDASE"/>
    <property type="match status" value="1"/>
</dbReference>
<dbReference type="Pfam" id="PF21365">
    <property type="entry name" value="Glyco_hydro_31_3rd"/>
    <property type="match status" value="1"/>
</dbReference>
<dbReference type="InterPro" id="IPR044913">
    <property type="entry name" value="P_trefoil_dom_sf"/>
</dbReference>
<keyword evidence="7 10" id="KW-0326">Glycosidase</keyword>
<evidence type="ECO:0000313" key="12">
    <source>
        <dbReference type="EMBL" id="PKK65697.1"/>
    </source>
</evidence>
<evidence type="ECO:0000256" key="2">
    <source>
        <dbReference type="ARBA" id="ARBA00007806"/>
    </source>
</evidence>
<dbReference type="VEuPathDB" id="FungiDB:FUN_010989"/>
<comment type="caution">
    <text evidence="9">Lacks conserved residue(s) required for the propagation of feature annotation.</text>
</comment>
<organism evidence="12 13">
    <name type="scientific">Rhizophagus irregularis</name>
    <dbReference type="NCBI Taxonomy" id="588596"/>
    <lineage>
        <taxon>Eukaryota</taxon>
        <taxon>Fungi</taxon>
        <taxon>Fungi incertae sedis</taxon>
        <taxon>Mucoromycota</taxon>
        <taxon>Glomeromycotina</taxon>
        <taxon>Glomeromycetes</taxon>
        <taxon>Glomerales</taxon>
        <taxon>Glomeraceae</taxon>
        <taxon>Rhizophagus</taxon>
    </lineage>
</organism>
<keyword evidence="3 10" id="KW-0378">Hydrolase</keyword>
<dbReference type="SUPFAM" id="SSF51011">
    <property type="entry name" value="Glycosyl hydrolase domain"/>
    <property type="match status" value="1"/>
</dbReference>
<dbReference type="VEuPathDB" id="FungiDB:RhiirA1_312198"/>
<dbReference type="SUPFAM" id="SSF57492">
    <property type="entry name" value="Trefoil"/>
    <property type="match status" value="2"/>
</dbReference>
<reference evidence="12 13" key="2">
    <citation type="submission" date="2017-10" db="EMBL/GenBank/DDBJ databases">
        <title>Extensive intraspecific genome diversity in a model arbuscular mycorrhizal fungus.</title>
        <authorList>
            <person name="Chen E.C.H."/>
            <person name="Morin E."/>
            <person name="Baudet D."/>
            <person name="Noel J."/>
            <person name="Ndikumana S."/>
            <person name="Charron P."/>
            <person name="St-Onge C."/>
            <person name="Giorgi J."/>
            <person name="Grigoriev I.V."/>
            <person name="Roux C."/>
            <person name="Martin F.M."/>
            <person name="Corradi N."/>
        </authorList>
    </citation>
    <scope>NUCLEOTIDE SEQUENCE [LARGE SCALE GENOMIC DNA]</scope>
    <source>
        <strain evidence="12 13">C2</strain>
    </source>
</reference>
<reference evidence="12 13" key="1">
    <citation type="submission" date="2016-04" db="EMBL/GenBank/DDBJ databases">
        <title>Genome analyses suggest a sexual origin of heterokaryosis in a supposedly ancient asexual fungus.</title>
        <authorList>
            <person name="Ropars J."/>
            <person name="Sedzielewska K."/>
            <person name="Noel J."/>
            <person name="Charron P."/>
            <person name="Farinelli L."/>
            <person name="Marton T."/>
            <person name="Kruger M."/>
            <person name="Pelin A."/>
            <person name="Brachmann A."/>
            <person name="Corradi N."/>
        </authorList>
    </citation>
    <scope>NUCLEOTIDE SEQUENCE [LARGE SCALE GENOMIC DNA]</scope>
    <source>
        <strain evidence="12 13">C2</strain>
    </source>
</reference>
<feature type="domain" description="P-type" evidence="11">
    <location>
        <begin position="46"/>
        <end position="89"/>
    </location>
</feature>
<feature type="disulfide bond" evidence="9">
    <location>
        <begin position="57"/>
        <end position="72"/>
    </location>
</feature>
<name>A0A2N1MVP5_9GLOM</name>
<evidence type="ECO:0000259" key="11">
    <source>
        <dbReference type="PROSITE" id="PS51448"/>
    </source>
</evidence>
<evidence type="ECO:0000313" key="13">
    <source>
        <dbReference type="Proteomes" id="UP000233469"/>
    </source>
</evidence>
<dbReference type="Pfam" id="PF13802">
    <property type="entry name" value="Gal_mutarotas_2"/>
    <property type="match status" value="1"/>
</dbReference>
<dbReference type="GO" id="GO:0005975">
    <property type="term" value="P:carbohydrate metabolic process"/>
    <property type="evidence" value="ECO:0007669"/>
    <property type="project" value="InterPro"/>
</dbReference>
<dbReference type="GO" id="GO:0030246">
    <property type="term" value="F:carbohydrate binding"/>
    <property type="evidence" value="ECO:0007669"/>
    <property type="project" value="InterPro"/>
</dbReference>
<dbReference type="InterPro" id="IPR000322">
    <property type="entry name" value="Glyco_hydro_31_TIM"/>
</dbReference>
<evidence type="ECO:0000256" key="8">
    <source>
        <dbReference type="ARBA" id="ARBA00041343"/>
    </source>
</evidence>
<dbReference type="OrthoDB" id="5839090at2759"/>
<dbReference type="VEuPathDB" id="FungiDB:RhiirFUN_012290"/>
<dbReference type="Gene3D" id="2.60.40.1180">
    <property type="entry name" value="Golgi alpha-mannosidase II"/>
    <property type="match status" value="2"/>
</dbReference>
<dbReference type="SMART" id="SM00018">
    <property type="entry name" value="PD"/>
    <property type="match status" value="2"/>
</dbReference>
<gene>
    <name evidence="12" type="ORF">RhiirC2_853417</name>
</gene>
<dbReference type="PROSITE" id="PS51448">
    <property type="entry name" value="P_TREFOIL_2"/>
    <property type="match status" value="2"/>
</dbReference>
<sequence length="1022" mass="118060">MIFFVALISILLVISPWLWISWNYEKDLSLTNEIPTINNLINNSIDICSISDIKYDCGYFGITQEQCEARFCCWRPSKNPEDNWCFYKKGDSYSCDIDPATRVDCGYMGIQKDECVNNLNCCWKPTDVIGGNYCYYMTQPCKGYKVVNIEKRHNDRVLIANLELNGIGCGLYGQDSNHLKLLVEYETKDRLHVKIYDPNEQRFEIPEEIVPIPESEPITDDMLYTFVYNKSPFTFSVARTSTGEKIIDTNVPGMNTLVFEDQYMEISFKLPQDPFIYGLGEVVDTLRRNPRGTFHTIWTRDAATPIAENIYGAQPFYMEMRNGTAHGVFLRNSNGMDIAITPGNPTKLNWKVIGGVFDFYIFLGPTPSDVIAQYTKIIGRPSLPPYWALGYHQCRWGYSNLTMLENVVSEFKSNNIPLETIWSDIDYMENFKDFTWDSVNFPRHEMKNFVMKLRENEQHYVVIVDPGIKIEAGYHPYEDGVNRNVFIKNSRGKNIVGRVWPGLTVFPDWFNKDTLNYWGDMFENWLGDVAVDGIWIDMNELASWCRGECVNDEETNSGVQSSQYVGDQNNYNQSRKLRNSPYKINNGGIRLPLDDNALSMDAIHNNGFLEYDVHNLYGHMESMITYDVLSKRIRKGKRPFIITRSTFAGTGKYAGHWTGDNWSNWDHLYMSIPGLLNFQLFGIPFVGADICGFKEAVTEELCLRWMQLGSFYPFMRNHNGLDEASQEPYLWPSVAKISRKFINIRYSLLSYYYTLFYESHKKGLTVWRPLFFEFPLSKSSLLIDKQFMIGSGLLLSPVLSSNVDDVIALIPPGLWYDFYSNKFSYNITNPDGEYVNLSAPLDILPILIRGGHILPMQYPELTTAATKRNNYYLIIALDEDEYAKGTLYLDDGESIDVGKNFTYLTFIVNDDTLILRCDIESPHKKRLYKREENQNEYNNNGYNGYNGCGYNNINSKLDKIIIMGILKNKNIGRILFNGNYIKEYQKANNWIIDDDDNIKKLTLYNLNLSLNQSWNLTWNSLL</sequence>
<dbReference type="GO" id="GO:0016324">
    <property type="term" value="C:apical plasma membrane"/>
    <property type="evidence" value="ECO:0007669"/>
    <property type="project" value="UniProtKB-SubCell"/>
</dbReference>
<dbReference type="InterPro" id="IPR017853">
    <property type="entry name" value="GH"/>
</dbReference>
<dbReference type="Gene3D" id="2.60.40.1760">
    <property type="entry name" value="glycosyl hydrolase (family 31)"/>
    <property type="match status" value="1"/>
</dbReference>
<keyword evidence="4" id="KW-0472">Membrane</keyword>
<dbReference type="CDD" id="cd00111">
    <property type="entry name" value="Trefoil"/>
    <property type="match status" value="2"/>
</dbReference>
<dbReference type="PROSITE" id="PS00129">
    <property type="entry name" value="GLYCOSYL_HYDROL_F31_1"/>
    <property type="match status" value="1"/>
</dbReference>
<protein>
    <recommendedName>
        <fullName evidence="8">Maltase</fullName>
    </recommendedName>
</protein>
<dbReference type="Pfam" id="PF00088">
    <property type="entry name" value="Trefoil"/>
    <property type="match status" value="2"/>
</dbReference>